<dbReference type="CDD" id="cd24007">
    <property type="entry name" value="ASKHA_NBD_eukNAGK-like"/>
    <property type="match status" value="1"/>
</dbReference>
<dbReference type="Proteomes" id="UP000256304">
    <property type="component" value="Unassembled WGS sequence"/>
</dbReference>
<feature type="domain" description="ATPase BadF/BadG/BcrA/BcrD type" evidence="1">
    <location>
        <begin position="8"/>
        <end position="279"/>
    </location>
</feature>
<dbReference type="GO" id="GO:0016301">
    <property type="term" value="F:kinase activity"/>
    <property type="evidence" value="ECO:0007669"/>
    <property type="project" value="UniProtKB-KW"/>
</dbReference>
<dbReference type="RefSeq" id="WP_116189286.1">
    <property type="nucleotide sequence ID" value="NZ_QTTN01000012.1"/>
</dbReference>
<protein>
    <submittedName>
        <fullName evidence="2">N-acetylglucosamine kinase-like BadF-type ATPase</fullName>
    </submittedName>
</protein>
<reference evidence="2 3" key="1">
    <citation type="submission" date="2018-08" db="EMBL/GenBank/DDBJ databases">
        <title>Genomic Encyclopedia of Type Strains, Phase III (KMG-III): the genomes of soil and plant-associated and newly described type strains.</title>
        <authorList>
            <person name="Whitman W."/>
        </authorList>
    </citation>
    <scope>NUCLEOTIDE SEQUENCE [LARGE SCALE GENOMIC DNA]</scope>
    <source>
        <strain evidence="2 3">CGMCC 1.10966</strain>
    </source>
</reference>
<dbReference type="AlphaFoldDB" id="A0A3D9S0J0"/>
<accession>A0A3D9S0J0</accession>
<evidence type="ECO:0000259" key="1">
    <source>
        <dbReference type="Pfam" id="PF01869"/>
    </source>
</evidence>
<dbReference type="OrthoDB" id="9772633at2"/>
<keyword evidence="2" id="KW-0808">Transferase</keyword>
<organism evidence="2 3">
    <name type="scientific">Paenibacillus taihuensis</name>
    <dbReference type="NCBI Taxonomy" id="1156355"/>
    <lineage>
        <taxon>Bacteria</taxon>
        <taxon>Bacillati</taxon>
        <taxon>Bacillota</taxon>
        <taxon>Bacilli</taxon>
        <taxon>Bacillales</taxon>
        <taxon>Paenibacillaceae</taxon>
        <taxon>Paenibacillus</taxon>
    </lineage>
</organism>
<dbReference type="InterPro" id="IPR052519">
    <property type="entry name" value="Euk-type_GlcNAc_Kinase"/>
</dbReference>
<sequence>MAISKVFVGIDGGGTHSTAVAVDLEGNVLAQAVGGSINYYSVGMERARNYLKEIIDLLIMKVKVNEFESVYIGNSALSAEATPEVLKRFTEGIVASRSIYMHSDSYIALIAMTAGQPGILIISGTGSMGIAKGMTDELLTIGGYGYLLGDQGSAYPIALQGIQAAVAAEEGMAAPTTLQEAVKEHYAIRQMSELIDMFYNPPLERHVIARFAAEVARCAEQGDEVALKLLEKAARELAAHAIELEKKLGIPGVPIGVSGSVFMKNRCIYGEFKQLLEQACPFSAVSLIDNPPELGAIFASFHESGLLLKPEVKRRMKSTYEVLKEEQA</sequence>
<evidence type="ECO:0000313" key="3">
    <source>
        <dbReference type="Proteomes" id="UP000256304"/>
    </source>
</evidence>
<dbReference type="InterPro" id="IPR002731">
    <property type="entry name" value="ATPase_BadF"/>
</dbReference>
<comment type="caution">
    <text evidence="2">The sequence shown here is derived from an EMBL/GenBank/DDBJ whole genome shotgun (WGS) entry which is preliminary data.</text>
</comment>
<evidence type="ECO:0000313" key="2">
    <source>
        <dbReference type="EMBL" id="REE85293.1"/>
    </source>
</evidence>
<proteinExistence type="predicted"/>
<dbReference type="PANTHER" id="PTHR43190">
    <property type="entry name" value="N-ACETYL-D-GLUCOSAMINE KINASE"/>
    <property type="match status" value="1"/>
</dbReference>
<keyword evidence="2" id="KW-0418">Kinase</keyword>
<keyword evidence="3" id="KW-1185">Reference proteome</keyword>
<dbReference type="Gene3D" id="3.30.420.40">
    <property type="match status" value="2"/>
</dbReference>
<dbReference type="PANTHER" id="PTHR43190:SF3">
    <property type="entry name" value="N-ACETYL-D-GLUCOSAMINE KINASE"/>
    <property type="match status" value="1"/>
</dbReference>
<dbReference type="InterPro" id="IPR043129">
    <property type="entry name" value="ATPase_NBD"/>
</dbReference>
<gene>
    <name evidence="2" type="ORF">A8990_11222</name>
</gene>
<name>A0A3D9S0J0_9BACL</name>
<dbReference type="SUPFAM" id="SSF53067">
    <property type="entry name" value="Actin-like ATPase domain"/>
    <property type="match status" value="2"/>
</dbReference>
<dbReference type="Pfam" id="PF01869">
    <property type="entry name" value="BcrAD_BadFG"/>
    <property type="match status" value="1"/>
</dbReference>
<dbReference type="EMBL" id="QTTN01000012">
    <property type="protein sequence ID" value="REE85293.1"/>
    <property type="molecule type" value="Genomic_DNA"/>
</dbReference>